<reference evidence="4 5" key="1">
    <citation type="submission" date="2013-05" db="EMBL/GenBank/DDBJ databases">
        <title>Genome assembly of Chondromyces apiculatus DSM 436.</title>
        <authorList>
            <person name="Sharma G."/>
            <person name="Khatri I."/>
            <person name="Kaur C."/>
            <person name="Mayilraj S."/>
            <person name="Subramanian S."/>
        </authorList>
    </citation>
    <scope>NUCLEOTIDE SEQUENCE [LARGE SCALE GENOMIC DNA]</scope>
    <source>
        <strain evidence="4 5">DSM 436</strain>
    </source>
</reference>
<dbReference type="EMBL" id="ASRX01000150">
    <property type="protein sequence ID" value="EYE99997.1"/>
    <property type="molecule type" value="Genomic_DNA"/>
</dbReference>
<dbReference type="InterPro" id="IPR002109">
    <property type="entry name" value="Glutaredoxin"/>
</dbReference>
<comment type="caution">
    <text evidence="4">The sequence shown here is derived from an EMBL/GenBank/DDBJ whole genome shotgun (WGS) entry which is preliminary data.</text>
</comment>
<feature type="domain" description="Glutaredoxin" evidence="3">
    <location>
        <begin position="177"/>
        <end position="239"/>
    </location>
</feature>
<evidence type="ECO:0000256" key="2">
    <source>
        <dbReference type="SAM" id="SignalP"/>
    </source>
</evidence>
<evidence type="ECO:0000313" key="4">
    <source>
        <dbReference type="EMBL" id="EYE99997.1"/>
    </source>
</evidence>
<dbReference type="Gene3D" id="3.40.30.10">
    <property type="entry name" value="Glutaredoxin"/>
    <property type="match status" value="1"/>
</dbReference>
<organism evidence="4 5">
    <name type="scientific">Chondromyces apiculatus DSM 436</name>
    <dbReference type="NCBI Taxonomy" id="1192034"/>
    <lineage>
        <taxon>Bacteria</taxon>
        <taxon>Pseudomonadati</taxon>
        <taxon>Myxococcota</taxon>
        <taxon>Polyangia</taxon>
        <taxon>Polyangiales</taxon>
        <taxon>Polyangiaceae</taxon>
        <taxon>Chondromyces</taxon>
    </lineage>
</organism>
<dbReference type="STRING" id="1192034.CAP_1849"/>
<dbReference type="Proteomes" id="UP000019678">
    <property type="component" value="Unassembled WGS sequence"/>
</dbReference>
<dbReference type="InterPro" id="IPR036249">
    <property type="entry name" value="Thioredoxin-like_sf"/>
</dbReference>
<evidence type="ECO:0000259" key="3">
    <source>
        <dbReference type="Pfam" id="PF00462"/>
    </source>
</evidence>
<proteinExistence type="predicted"/>
<evidence type="ECO:0000313" key="5">
    <source>
        <dbReference type="Proteomes" id="UP000019678"/>
    </source>
</evidence>
<name>A0A017SSP0_9BACT</name>
<sequence length="262" mass="27704">MNAPRGRIARTRALRLSALSALTALTALTALLAGAGCSTKSDDGTSPISLITELPRVELRDDTPNLLLTWIDDKGETHVTMKPADVPAEGKKLVRVILSDREDGTRDMFYVADLTQKAEADTYVVKTMPRREWEALLEKRRAAQIAALAPPPPPPVAPSPSGGAAPGAGPTAQGVSVIVYGASWCKPCHDAEAYLRRKGVAVIMKDIEENPAAAAEMREKLARVNQRGGSIPVLDVRGQILVGFSPGAVDRALSRAAGGTAL</sequence>
<keyword evidence="2" id="KW-0732">Signal</keyword>
<dbReference type="CDD" id="cd02976">
    <property type="entry name" value="NrdH"/>
    <property type="match status" value="1"/>
</dbReference>
<dbReference type="Pfam" id="PF00462">
    <property type="entry name" value="Glutaredoxin"/>
    <property type="match status" value="1"/>
</dbReference>
<gene>
    <name evidence="4" type="ORF">CAP_1849</name>
</gene>
<accession>A0A017SSP0</accession>
<feature type="signal peptide" evidence="2">
    <location>
        <begin position="1"/>
        <end position="35"/>
    </location>
</feature>
<evidence type="ECO:0000256" key="1">
    <source>
        <dbReference type="SAM" id="MobiDB-lite"/>
    </source>
</evidence>
<dbReference type="eggNOG" id="COG0695">
    <property type="taxonomic scope" value="Bacteria"/>
</dbReference>
<keyword evidence="5" id="KW-1185">Reference proteome</keyword>
<protein>
    <recommendedName>
        <fullName evidence="3">Glutaredoxin domain-containing protein</fullName>
    </recommendedName>
</protein>
<dbReference type="AlphaFoldDB" id="A0A017SSP0"/>
<feature type="chain" id="PRO_5001499845" description="Glutaredoxin domain-containing protein" evidence="2">
    <location>
        <begin position="36"/>
        <end position="262"/>
    </location>
</feature>
<dbReference type="PROSITE" id="PS51354">
    <property type="entry name" value="GLUTAREDOXIN_2"/>
    <property type="match status" value="1"/>
</dbReference>
<dbReference type="RefSeq" id="WP_231512036.1">
    <property type="nucleotide sequence ID" value="NZ_ASRX01000150.1"/>
</dbReference>
<feature type="compositionally biased region" description="Low complexity" evidence="1">
    <location>
        <begin position="159"/>
        <end position="168"/>
    </location>
</feature>
<feature type="compositionally biased region" description="Pro residues" evidence="1">
    <location>
        <begin position="149"/>
        <end position="158"/>
    </location>
</feature>
<dbReference type="SUPFAM" id="SSF52833">
    <property type="entry name" value="Thioredoxin-like"/>
    <property type="match status" value="1"/>
</dbReference>
<feature type="region of interest" description="Disordered" evidence="1">
    <location>
        <begin position="148"/>
        <end position="168"/>
    </location>
</feature>